<evidence type="ECO:0000313" key="3">
    <source>
        <dbReference type="Proteomes" id="UP000215767"/>
    </source>
</evidence>
<comment type="caution">
    <text evidence="2">The sequence shown here is derived from an EMBL/GenBank/DDBJ whole genome shotgun (WGS) entry which is preliminary data.</text>
</comment>
<dbReference type="PROSITE" id="PS51257">
    <property type="entry name" value="PROKAR_LIPOPROTEIN"/>
    <property type="match status" value="1"/>
</dbReference>
<dbReference type="EMBL" id="NEVS01000004">
    <property type="protein sequence ID" value="OZI63633.1"/>
    <property type="molecule type" value="Genomic_DNA"/>
</dbReference>
<sequence>MTRHARRWGAWRSLPAVLGLAVALGGCSLGRTSPPAQLFDLGPAPGASAALPSGASASAGGAMPPGSLAGSSGTSTESSGGQATRREAVAVSFSAAQMLTDTGVIWRVGDSASPHSYATYRWAAPPSQLVQQRVIDRLSAVGPVVQDGVDPRAPVLQVTLTRFEQVYTPDGKSSSGQVALQAVLVRDRRVVDSLRLARAATAPSQDAQGGVQALRTATDMAAGDLSVWLERSLAASTSTSTSALAPAAGAAGLTSRSLP</sequence>
<name>A0A261URU8_9BORD</name>
<dbReference type="Proteomes" id="UP000215767">
    <property type="component" value="Unassembled WGS sequence"/>
</dbReference>
<proteinExistence type="predicted"/>
<accession>A0A261URU8</accession>
<gene>
    <name evidence="2" type="ORF">CAL28_27965</name>
</gene>
<keyword evidence="3" id="KW-1185">Reference proteome</keyword>
<feature type="region of interest" description="Disordered" evidence="1">
    <location>
        <begin position="240"/>
        <end position="259"/>
    </location>
</feature>
<evidence type="ECO:0000313" key="2">
    <source>
        <dbReference type="EMBL" id="OZI63633.1"/>
    </source>
</evidence>
<feature type="region of interest" description="Disordered" evidence="1">
    <location>
        <begin position="50"/>
        <end position="85"/>
    </location>
</feature>
<organism evidence="2 3">
    <name type="scientific">Bordetella genomosp. 11</name>
    <dbReference type="NCBI Taxonomy" id="1416808"/>
    <lineage>
        <taxon>Bacteria</taxon>
        <taxon>Pseudomonadati</taxon>
        <taxon>Pseudomonadota</taxon>
        <taxon>Betaproteobacteria</taxon>
        <taxon>Burkholderiales</taxon>
        <taxon>Alcaligenaceae</taxon>
        <taxon>Bordetella</taxon>
    </lineage>
</organism>
<evidence type="ECO:0000256" key="1">
    <source>
        <dbReference type="SAM" id="MobiDB-lite"/>
    </source>
</evidence>
<protein>
    <submittedName>
        <fullName evidence="2">Uncharacterized protein</fullName>
    </submittedName>
</protein>
<reference evidence="3" key="1">
    <citation type="submission" date="2017-05" db="EMBL/GenBank/DDBJ databases">
        <title>Complete and WGS of Bordetella genogroups.</title>
        <authorList>
            <person name="Spilker T."/>
            <person name="Lipuma J."/>
        </authorList>
    </citation>
    <scope>NUCLEOTIDE SEQUENCE [LARGE SCALE GENOMIC DNA]</scope>
    <source>
        <strain evidence="3">AU8856</strain>
    </source>
</reference>
<dbReference type="Gene3D" id="3.40.50.10610">
    <property type="entry name" value="ABC-type transport auxiliary lipoprotein component"/>
    <property type="match status" value="1"/>
</dbReference>
<dbReference type="SUPFAM" id="SSF159594">
    <property type="entry name" value="XCC0632-like"/>
    <property type="match status" value="1"/>
</dbReference>
<dbReference type="OrthoDB" id="5568302at2"/>
<feature type="compositionally biased region" description="Low complexity" evidence="1">
    <location>
        <begin position="50"/>
        <end position="81"/>
    </location>
</feature>
<dbReference type="AlphaFoldDB" id="A0A261URU8"/>